<feature type="active site" description="Proton donor/acceptor" evidence="1">
    <location>
        <position position="78"/>
    </location>
</feature>
<dbReference type="InterPro" id="IPR013078">
    <property type="entry name" value="His_Pase_superF_clade-1"/>
</dbReference>
<dbReference type="AlphaFoldDB" id="A0A410QBG0"/>
<dbReference type="PANTHER" id="PTHR48100:SF59">
    <property type="entry name" value="ADENOSYLCOBALAMIN_ALPHA-RIBAZOLE PHOSPHATASE"/>
    <property type="match status" value="1"/>
</dbReference>
<gene>
    <name evidence="3" type="ORF">EQM13_06865</name>
</gene>
<evidence type="ECO:0000256" key="1">
    <source>
        <dbReference type="PIRSR" id="PIRSR613078-1"/>
    </source>
</evidence>
<feature type="binding site" evidence="2">
    <location>
        <position position="54"/>
    </location>
    <ligand>
        <name>substrate</name>
    </ligand>
</feature>
<accession>A0A410QBG0</accession>
<evidence type="ECO:0000313" key="3">
    <source>
        <dbReference type="EMBL" id="QAT61331.1"/>
    </source>
</evidence>
<dbReference type="Pfam" id="PF00300">
    <property type="entry name" value="His_Phos_1"/>
    <property type="match status" value="1"/>
</dbReference>
<dbReference type="CDD" id="cd07067">
    <property type="entry name" value="HP_PGM_like"/>
    <property type="match status" value="1"/>
</dbReference>
<name>A0A410QBG0_9FIRM</name>
<dbReference type="SMART" id="SM00855">
    <property type="entry name" value="PGAM"/>
    <property type="match status" value="1"/>
</dbReference>
<dbReference type="OrthoDB" id="9781415at2"/>
<dbReference type="KEGG" id="spoa:EQM13_06865"/>
<dbReference type="SUPFAM" id="SSF53254">
    <property type="entry name" value="Phosphoglycerate mutase-like"/>
    <property type="match status" value="1"/>
</dbReference>
<dbReference type="RefSeq" id="WP_071141035.1">
    <property type="nucleotide sequence ID" value="NZ_CP035282.1"/>
</dbReference>
<dbReference type="InterPro" id="IPR050275">
    <property type="entry name" value="PGM_Phosphatase"/>
</dbReference>
<reference evidence="4" key="1">
    <citation type="submission" date="2019-01" db="EMBL/GenBank/DDBJ databases">
        <title>Draft genomes of a novel of Sporanaerobacter strains.</title>
        <authorList>
            <person name="Ma S."/>
        </authorList>
    </citation>
    <scope>NUCLEOTIDE SEQUENCE [LARGE SCALE GENOMIC DNA]</scope>
    <source>
        <strain evidence="4">NJN-17</strain>
    </source>
</reference>
<proteinExistence type="predicted"/>
<protein>
    <submittedName>
        <fullName evidence="3">Histidine phosphatase family protein</fullName>
    </submittedName>
</protein>
<evidence type="ECO:0000313" key="4">
    <source>
        <dbReference type="Proteomes" id="UP000287969"/>
    </source>
</evidence>
<feature type="active site" description="Tele-phosphohistidine intermediate" evidence="1">
    <location>
        <position position="9"/>
    </location>
</feature>
<dbReference type="Proteomes" id="UP000287969">
    <property type="component" value="Chromosome"/>
</dbReference>
<dbReference type="InterPro" id="IPR029033">
    <property type="entry name" value="His_PPase_superfam"/>
</dbReference>
<keyword evidence="4" id="KW-1185">Reference proteome</keyword>
<dbReference type="GO" id="GO:0005737">
    <property type="term" value="C:cytoplasm"/>
    <property type="evidence" value="ECO:0007669"/>
    <property type="project" value="TreeGrafter"/>
</dbReference>
<dbReference type="EMBL" id="CP035282">
    <property type="protein sequence ID" value="QAT61331.1"/>
    <property type="molecule type" value="Genomic_DNA"/>
</dbReference>
<evidence type="ECO:0000256" key="2">
    <source>
        <dbReference type="PIRSR" id="PIRSR613078-2"/>
    </source>
</evidence>
<sequence length="188" mass="22312">MTEIYFIRHAESDNSVYDDYSRPLTEKGMRDRILVTKFLNSKRIDAVFSSPYKRAIDTVKDFAGKNHLKIQFIDEFKERHVGRWVDNFTDFSKKQWNDFHYKLNEGESLQEVQSRNINALKRILTDYEGKNIVIGTHGTALSTIINYYDSSFGYNEFNNIIKLMPWIVRFTFDGKFCKEIEKINVFVY</sequence>
<dbReference type="PANTHER" id="PTHR48100">
    <property type="entry name" value="BROAD-SPECIFICITY PHOSPHATASE YOR283W-RELATED"/>
    <property type="match status" value="1"/>
</dbReference>
<dbReference type="GO" id="GO:0016791">
    <property type="term" value="F:phosphatase activity"/>
    <property type="evidence" value="ECO:0007669"/>
    <property type="project" value="TreeGrafter"/>
</dbReference>
<dbReference type="Gene3D" id="3.40.50.1240">
    <property type="entry name" value="Phosphoglycerate mutase-like"/>
    <property type="match status" value="1"/>
</dbReference>
<organism evidence="3 4">
    <name type="scientific">Acidilutibacter cellobiosedens</name>
    <dbReference type="NCBI Taxonomy" id="2507161"/>
    <lineage>
        <taxon>Bacteria</taxon>
        <taxon>Bacillati</taxon>
        <taxon>Bacillota</taxon>
        <taxon>Tissierellia</taxon>
        <taxon>Tissierellales</taxon>
        <taxon>Acidilutibacteraceae</taxon>
        <taxon>Acidilutibacter</taxon>
    </lineage>
</organism>